<organism evidence="2 3">
    <name type="scientific">Pyricularia oryzae</name>
    <name type="common">Rice blast fungus</name>
    <name type="synonym">Magnaporthe oryzae</name>
    <dbReference type="NCBI Taxonomy" id="318829"/>
    <lineage>
        <taxon>Eukaryota</taxon>
        <taxon>Fungi</taxon>
        <taxon>Dikarya</taxon>
        <taxon>Ascomycota</taxon>
        <taxon>Pezizomycotina</taxon>
        <taxon>Sordariomycetes</taxon>
        <taxon>Sordariomycetidae</taxon>
        <taxon>Magnaporthales</taxon>
        <taxon>Pyriculariaceae</taxon>
        <taxon>Pyricularia</taxon>
    </lineage>
</organism>
<keyword evidence="1" id="KW-0732">Signal</keyword>
<protein>
    <submittedName>
        <fullName evidence="2">Uncharacterized protein</fullName>
    </submittedName>
</protein>
<name>A0A4P7NI40_PYROR</name>
<feature type="signal peptide" evidence="1">
    <location>
        <begin position="1"/>
        <end position="22"/>
    </location>
</feature>
<sequence length="131" mass="14269">MQLKTVLSTAAILAYHASGVVAIRDCRLYYCWGPGDNNRVVIGTVDKGKTLVNYDGEYITIVRAGKDCKPLIEDGRPPLRDMSAQDSQTALTRVMYAKCYKVPGVAKAMQILKSETAHDAAEAGVADFNKD</sequence>
<dbReference type="Proteomes" id="UP000294847">
    <property type="component" value="Chromosome 4"/>
</dbReference>
<feature type="chain" id="PRO_5020712605" evidence="1">
    <location>
        <begin position="23"/>
        <end position="131"/>
    </location>
</feature>
<evidence type="ECO:0000256" key="1">
    <source>
        <dbReference type="SAM" id="SignalP"/>
    </source>
</evidence>
<evidence type="ECO:0000313" key="3">
    <source>
        <dbReference type="Proteomes" id="UP000294847"/>
    </source>
</evidence>
<gene>
    <name evidence="2" type="ORF">PoMZ_08626</name>
</gene>
<evidence type="ECO:0000313" key="2">
    <source>
        <dbReference type="EMBL" id="QBZ61672.1"/>
    </source>
</evidence>
<reference evidence="2 3" key="1">
    <citation type="journal article" date="2019" name="Mol. Biol. Evol.">
        <title>Blast fungal genomes show frequent chromosomal changes, gene gains and losses, and effector gene turnover.</title>
        <authorList>
            <person name="Gomez Luciano L.B."/>
            <person name="Jason Tsai I."/>
            <person name="Chuma I."/>
            <person name="Tosa Y."/>
            <person name="Chen Y.H."/>
            <person name="Li J.Y."/>
            <person name="Li M.Y."/>
            <person name="Jade Lu M.Y."/>
            <person name="Nakayashiki H."/>
            <person name="Li W.H."/>
        </authorList>
    </citation>
    <scope>NUCLEOTIDE SEQUENCE [LARGE SCALE GENOMIC DNA]</scope>
    <source>
        <strain evidence="2">MZ5-1-6</strain>
    </source>
</reference>
<dbReference type="EMBL" id="CP034207">
    <property type="protein sequence ID" value="QBZ61672.1"/>
    <property type="molecule type" value="Genomic_DNA"/>
</dbReference>
<accession>A0A4P7NI40</accession>
<proteinExistence type="predicted"/>
<dbReference type="AlphaFoldDB" id="A0A4P7NI40"/>